<feature type="compositionally biased region" description="Low complexity" evidence="1">
    <location>
        <begin position="199"/>
        <end position="246"/>
    </location>
</feature>
<evidence type="ECO:0000313" key="3">
    <source>
        <dbReference type="Proteomes" id="UP001221757"/>
    </source>
</evidence>
<feature type="region of interest" description="Disordered" evidence="1">
    <location>
        <begin position="1"/>
        <end position="85"/>
    </location>
</feature>
<comment type="caution">
    <text evidence="2">The sequence shown here is derived from an EMBL/GenBank/DDBJ whole genome shotgun (WGS) entry which is preliminary data.</text>
</comment>
<feature type="compositionally biased region" description="Basic and acidic residues" evidence="1">
    <location>
        <begin position="37"/>
        <end position="48"/>
    </location>
</feature>
<evidence type="ECO:0000256" key="1">
    <source>
        <dbReference type="SAM" id="MobiDB-lite"/>
    </source>
</evidence>
<feature type="compositionally biased region" description="Low complexity" evidence="1">
    <location>
        <begin position="162"/>
        <end position="177"/>
    </location>
</feature>
<gene>
    <name evidence="2" type="ORF">B0H17DRAFT_1136211</name>
</gene>
<feature type="compositionally biased region" description="Polar residues" evidence="1">
    <location>
        <begin position="1"/>
        <end position="11"/>
    </location>
</feature>
<feature type="compositionally biased region" description="Low complexity" evidence="1">
    <location>
        <begin position="13"/>
        <end position="30"/>
    </location>
</feature>
<feature type="region of interest" description="Disordered" evidence="1">
    <location>
        <begin position="156"/>
        <end position="253"/>
    </location>
</feature>
<feature type="compositionally biased region" description="Basic and acidic residues" evidence="1">
    <location>
        <begin position="63"/>
        <end position="72"/>
    </location>
</feature>
<dbReference type="Proteomes" id="UP001221757">
    <property type="component" value="Unassembled WGS sequence"/>
</dbReference>
<sequence length="580" mass="57902">MTPRVPNTRSCGASASAPSAPALPSNATPAEVAMKGYPEKEKAAKGKNIDLPLSSPAQAGSNVKDKAREYDVRQPTARSDASFNNSFGPLAELEEHRSLDEEITADFLGLPVAGRGGSGGDISSTELSDNNLSAPSTSMPAHADVMKEFARRLAAHDNATRAAASKAFSTTESSASAPPSPTKAPSNDTLSSPFLKPVPTTDASTPPAGSSSPESAPGASFAAVDTPATNERTTTTSARTNATPSAGNTTGMPAVALRNPKLKVSPPVALETLLANIVSSPTASATIPPLATATTAPTGVPQDASDPNGSCSAAASEFDAAFAATRMDPTLPAAHAQMNHAAALFLAAVGPTTSTMPGPKQFGGLPVTTPSIAAGATLRSAQPSGLSAPSAPSSSTTTPRTAAQPTLPHVAQAAAPHVTQATAPQAAQPTAPHATQSAAPHIAQPIAPHPVAQPTPLPGAQPAPLLIAQPGVPPPAQPNAGYANTVNPAPGAAPAAIAHAGILAPIFVPVGTAAIAAPVGNAAALSTPLPPGGFRVFGWDTESVKEGIDGSHLTKWDVPGTPKALTIVPEMEKVFRQTSG</sequence>
<feature type="compositionally biased region" description="Polar residues" evidence="1">
    <location>
        <begin position="76"/>
        <end position="85"/>
    </location>
</feature>
<reference evidence="2" key="1">
    <citation type="submission" date="2023-03" db="EMBL/GenBank/DDBJ databases">
        <title>Massive genome expansion in bonnet fungi (Mycena s.s.) driven by repeated elements and novel gene families across ecological guilds.</title>
        <authorList>
            <consortium name="Lawrence Berkeley National Laboratory"/>
            <person name="Harder C.B."/>
            <person name="Miyauchi S."/>
            <person name="Viragh M."/>
            <person name="Kuo A."/>
            <person name="Thoen E."/>
            <person name="Andreopoulos B."/>
            <person name="Lu D."/>
            <person name="Skrede I."/>
            <person name="Drula E."/>
            <person name="Henrissat B."/>
            <person name="Morin E."/>
            <person name="Kohler A."/>
            <person name="Barry K."/>
            <person name="LaButti K."/>
            <person name="Morin E."/>
            <person name="Salamov A."/>
            <person name="Lipzen A."/>
            <person name="Mereny Z."/>
            <person name="Hegedus B."/>
            <person name="Baldrian P."/>
            <person name="Stursova M."/>
            <person name="Weitz H."/>
            <person name="Taylor A."/>
            <person name="Grigoriev I.V."/>
            <person name="Nagy L.G."/>
            <person name="Martin F."/>
            <person name="Kauserud H."/>
        </authorList>
    </citation>
    <scope>NUCLEOTIDE SEQUENCE</scope>
    <source>
        <strain evidence="2">CBHHK067</strain>
    </source>
</reference>
<keyword evidence="3" id="KW-1185">Reference proteome</keyword>
<name>A0AAD7GGV3_MYCRO</name>
<proteinExistence type="predicted"/>
<feature type="region of interest" description="Disordered" evidence="1">
    <location>
        <begin position="379"/>
        <end position="483"/>
    </location>
</feature>
<accession>A0AAD7GGV3</accession>
<organism evidence="2 3">
    <name type="scientific">Mycena rosella</name>
    <name type="common">Pink bonnet</name>
    <name type="synonym">Agaricus rosellus</name>
    <dbReference type="NCBI Taxonomy" id="1033263"/>
    <lineage>
        <taxon>Eukaryota</taxon>
        <taxon>Fungi</taxon>
        <taxon>Dikarya</taxon>
        <taxon>Basidiomycota</taxon>
        <taxon>Agaricomycotina</taxon>
        <taxon>Agaricomycetes</taxon>
        <taxon>Agaricomycetidae</taxon>
        <taxon>Agaricales</taxon>
        <taxon>Marasmiineae</taxon>
        <taxon>Mycenaceae</taxon>
        <taxon>Mycena</taxon>
    </lineage>
</organism>
<feature type="compositionally biased region" description="Pro residues" evidence="1">
    <location>
        <begin position="447"/>
        <end position="461"/>
    </location>
</feature>
<protein>
    <submittedName>
        <fullName evidence="2">Uncharacterized protein</fullName>
    </submittedName>
</protein>
<feature type="region of interest" description="Disordered" evidence="1">
    <location>
        <begin position="111"/>
        <end position="139"/>
    </location>
</feature>
<feature type="compositionally biased region" description="Polar residues" evidence="1">
    <location>
        <begin position="121"/>
        <end position="139"/>
    </location>
</feature>
<dbReference type="AlphaFoldDB" id="A0AAD7GGV3"/>
<evidence type="ECO:0000313" key="2">
    <source>
        <dbReference type="EMBL" id="KAJ7687482.1"/>
    </source>
</evidence>
<feature type="compositionally biased region" description="Low complexity" evidence="1">
    <location>
        <begin position="380"/>
        <end position="446"/>
    </location>
</feature>
<dbReference type="EMBL" id="JARKIE010000087">
    <property type="protein sequence ID" value="KAJ7687482.1"/>
    <property type="molecule type" value="Genomic_DNA"/>
</dbReference>